<comment type="pathway">
    <text evidence="3">Phospholipid metabolism; CDP-diacylglycerol biosynthesis; CDP-diacylglycerol from sn-glycerol 3-phosphate: step 3/3.</text>
</comment>
<accession>A0A7X1E3R1</accession>
<comment type="catalytic activity">
    <reaction evidence="1">
        <text>a 1,2-diacyl-sn-glycero-3-phosphate + CTP + H(+) = a CDP-1,2-diacyl-sn-glycerol + diphosphate</text>
        <dbReference type="Rhea" id="RHEA:16229"/>
        <dbReference type="ChEBI" id="CHEBI:15378"/>
        <dbReference type="ChEBI" id="CHEBI:33019"/>
        <dbReference type="ChEBI" id="CHEBI:37563"/>
        <dbReference type="ChEBI" id="CHEBI:58332"/>
        <dbReference type="ChEBI" id="CHEBI:58608"/>
        <dbReference type="EC" id="2.7.7.41"/>
    </reaction>
</comment>
<proteinExistence type="inferred from homology"/>
<organism evidence="25 26">
    <name type="scientific">Puniceicoccus vermicola</name>
    <dbReference type="NCBI Taxonomy" id="388746"/>
    <lineage>
        <taxon>Bacteria</taxon>
        <taxon>Pseudomonadati</taxon>
        <taxon>Verrucomicrobiota</taxon>
        <taxon>Opitutia</taxon>
        <taxon>Puniceicoccales</taxon>
        <taxon>Puniceicoccaceae</taxon>
        <taxon>Puniceicoccus</taxon>
    </lineage>
</organism>
<evidence type="ECO:0000256" key="19">
    <source>
        <dbReference type="ARBA" id="ARBA00031825"/>
    </source>
</evidence>
<evidence type="ECO:0000256" key="21">
    <source>
        <dbReference type="ARBA" id="ARBA00032396"/>
    </source>
</evidence>
<evidence type="ECO:0000256" key="12">
    <source>
        <dbReference type="ARBA" id="ARBA00022695"/>
    </source>
</evidence>
<comment type="subcellular location">
    <subcellularLocation>
        <location evidence="2">Cell membrane</location>
        <topology evidence="2">Multi-pass membrane protein</topology>
    </subcellularLocation>
</comment>
<evidence type="ECO:0000313" key="26">
    <source>
        <dbReference type="Proteomes" id="UP000525652"/>
    </source>
</evidence>
<keyword evidence="13 24" id="KW-1133">Transmembrane helix</keyword>
<comment type="pathway">
    <text evidence="4">Lipid metabolism.</text>
</comment>
<feature type="transmembrane region" description="Helical" evidence="24">
    <location>
        <begin position="6"/>
        <end position="35"/>
    </location>
</feature>
<evidence type="ECO:0000256" key="6">
    <source>
        <dbReference type="ARBA" id="ARBA00012487"/>
    </source>
</evidence>
<dbReference type="PANTHER" id="PTHR46382">
    <property type="entry name" value="PHOSPHATIDATE CYTIDYLYLTRANSFERASE"/>
    <property type="match status" value="1"/>
</dbReference>
<evidence type="ECO:0000256" key="1">
    <source>
        <dbReference type="ARBA" id="ARBA00001698"/>
    </source>
</evidence>
<feature type="transmembrane region" description="Helical" evidence="24">
    <location>
        <begin position="111"/>
        <end position="130"/>
    </location>
</feature>
<comment type="similarity">
    <text evidence="5">Belongs to the CDS family.</text>
</comment>
<evidence type="ECO:0000256" key="18">
    <source>
        <dbReference type="ARBA" id="ARBA00029893"/>
    </source>
</evidence>
<evidence type="ECO:0000256" key="8">
    <source>
        <dbReference type="ARBA" id="ARBA00022475"/>
    </source>
</evidence>
<feature type="transmembrane region" description="Helical" evidence="24">
    <location>
        <begin position="80"/>
        <end position="99"/>
    </location>
</feature>
<keyword evidence="15 24" id="KW-0472">Membrane</keyword>
<dbReference type="GO" id="GO:0005886">
    <property type="term" value="C:plasma membrane"/>
    <property type="evidence" value="ECO:0007669"/>
    <property type="project" value="UniProtKB-SubCell"/>
</dbReference>
<protein>
    <recommendedName>
        <fullName evidence="7">Phosphatidate cytidylyltransferase</fullName>
        <ecNumber evidence="6">2.7.7.41</ecNumber>
    </recommendedName>
    <alternativeName>
        <fullName evidence="20">CDP-DAG synthase</fullName>
    </alternativeName>
    <alternativeName>
        <fullName evidence="22">CDP-DG synthase</fullName>
    </alternativeName>
    <alternativeName>
        <fullName evidence="18">CDP-diacylglycerol synthase</fullName>
    </alternativeName>
    <alternativeName>
        <fullName evidence="21">CDP-diglyceride pyrophosphorylase</fullName>
    </alternativeName>
    <alternativeName>
        <fullName evidence="23">CDP-diglyceride synthase</fullName>
    </alternativeName>
    <alternativeName>
        <fullName evidence="19">CTP:phosphatidate cytidylyltransferase</fullName>
    </alternativeName>
</protein>
<dbReference type="GO" id="GO:0004605">
    <property type="term" value="F:phosphatidate cytidylyltransferase activity"/>
    <property type="evidence" value="ECO:0007669"/>
    <property type="project" value="UniProtKB-EC"/>
</dbReference>
<evidence type="ECO:0000256" key="2">
    <source>
        <dbReference type="ARBA" id="ARBA00004651"/>
    </source>
</evidence>
<keyword evidence="11 24" id="KW-0812">Transmembrane</keyword>
<evidence type="ECO:0000256" key="14">
    <source>
        <dbReference type="ARBA" id="ARBA00023098"/>
    </source>
</evidence>
<keyword evidence="12 25" id="KW-0548">Nucleotidyltransferase</keyword>
<sequence>MKQRIITTIVLWLVIIGMLTLFRIYGGLALILLLSGLAQYETYGLLSRTGGEPRRVEGVVLGSIFMILVAGISLCGYGAVAYPAALGIILPILVTVVMLQTPVHQLARRLFPTLTGFLLVPACLAFFALLSTLPTVEPAQGLFLAVWVVAVAKFSDVGALLIGSRIGRRPLAPAYSPKKTIEGALGGVATSALVGCLLPILFPSLAPEGMSFILCLFLGIILGAVAIISDLLGSAMKRIANVKDSGTKIPGIGGGLDLVDSLLFTGPLGYAVLVLVL</sequence>
<evidence type="ECO:0000256" key="10">
    <source>
        <dbReference type="ARBA" id="ARBA00022679"/>
    </source>
</evidence>
<keyword evidence="10 25" id="KW-0808">Transferase</keyword>
<dbReference type="RefSeq" id="WP_185692041.1">
    <property type="nucleotide sequence ID" value="NZ_JACHVA010000052.1"/>
</dbReference>
<keyword evidence="17" id="KW-1208">Phospholipid metabolism</keyword>
<evidence type="ECO:0000256" key="15">
    <source>
        <dbReference type="ARBA" id="ARBA00023136"/>
    </source>
</evidence>
<dbReference type="Pfam" id="PF01148">
    <property type="entry name" value="CTP_transf_1"/>
    <property type="match status" value="1"/>
</dbReference>
<evidence type="ECO:0000256" key="13">
    <source>
        <dbReference type="ARBA" id="ARBA00022989"/>
    </source>
</evidence>
<keyword evidence="8" id="KW-1003">Cell membrane</keyword>
<evidence type="ECO:0000256" key="16">
    <source>
        <dbReference type="ARBA" id="ARBA00023209"/>
    </source>
</evidence>
<comment type="caution">
    <text evidence="25">The sequence shown here is derived from an EMBL/GenBank/DDBJ whole genome shotgun (WGS) entry which is preliminary data.</text>
</comment>
<evidence type="ECO:0000256" key="9">
    <source>
        <dbReference type="ARBA" id="ARBA00022516"/>
    </source>
</evidence>
<gene>
    <name evidence="25" type="ORF">H5P30_06005</name>
</gene>
<dbReference type="EMBL" id="JACHVA010000052">
    <property type="protein sequence ID" value="MBC2601326.1"/>
    <property type="molecule type" value="Genomic_DNA"/>
</dbReference>
<keyword evidence="26" id="KW-1185">Reference proteome</keyword>
<feature type="transmembrane region" description="Helical" evidence="24">
    <location>
        <begin position="142"/>
        <end position="163"/>
    </location>
</feature>
<dbReference type="PANTHER" id="PTHR46382:SF1">
    <property type="entry name" value="PHOSPHATIDATE CYTIDYLYLTRANSFERASE"/>
    <property type="match status" value="1"/>
</dbReference>
<dbReference type="Proteomes" id="UP000525652">
    <property type="component" value="Unassembled WGS sequence"/>
</dbReference>
<name>A0A7X1E3R1_9BACT</name>
<evidence type="ECO:0000256" key="17">
    <source>
        <dbReference type="ARBA" id="ARBA00023264"/>
    </source>
</evidence>
<evidence type="ECO:0000256" key="5">
    <source>
        <dbReference type="ARBA" id="ARBA00010185"/>
    </source>
</evidence>
<evidence type="ECO:0000256" key="4">
    <source>
        <dbReference type="ARBA" id="ARBA00005189"/>
    </source>
</evidence>
<evidence type="ECO:0000256" key="22">
    <source>
        <dbReference type="ARBA" id="ARBA00032743"/>
    </source>
</evidence>
<feature type="transmembrane region" description="Helical" evidence="24">
    <location>
        <begin position="184"/>
        <end position="205"/>
    </location>
</feature>
<evidence type="ECO:0000256" key="24">
    <source>
        <dbReference type="SAM" id="Phobius"/>
    </source>
</evidence>
<keyword evidence="14" id="KW-0443">Lipid metabolism</keyword>
<evidence type="ECO:0000256" key="20">
    <source>
        <dbReference type="ARBA" id="ARBA00032253"/>
    </source>
</evidence>
<dbReference type="EC" id="2.7.7.41" evidence="6"/>
<dbReference type="AlphaFoldDB" id="A0A7X1E3R1"/>
<dbReference type="GO" id="GO:0016024">
    <property type="term" value="P:CDP-diacylglycerol biosynthetic process"/>
    <property type="evidence" value="ECO:0007669"/>
    <property type="project" value="TreeGrafter"/>
</dbReference>
<feature type="transmembrane region" description="Helical" evidence="24">
    <location>
        <begin position="56"/>
        <end position="74"/>
    </location>
</feature>
<reference evidence="25 26" key="1">
    <citation type="submission" date="2020-07" db="EMBL/GenBank/DDBJ databases">
        <authorList>
            <person name="Feng X."/>
        </authorList>
    </citation>
    <scope>NUCLEOTIDE SEQUENCE [LARGE SCALE GENOMIC DNA]</scope>
    <source>
        <strain evidence="25 26">JCM14086</strain>
    </source>
</reference>
<evidence type="ECO:0000256" key="7">
    <source>
        <dbReference type="ARBA" id="ARBA00019373"/>
    </source>
</evidence>
<evidence type="ECO:0000256" key="23">
    <source>
        <dbReference type="ARBA" id="ARBA00033406"/>
    </source>
</evidence>
<keyword evidence="9" id="KW-0444">Lipid biosynthesis</keyword>
<evidence type="ECO:0000313" key="25">
    <source>
        <dbReference type="EMBL" id="MBC2601326.1"/>
    </source>
</evidence>
<keyword evidence="16" id="KW-0594">Phospholipid biosynthesis</keyword>
<feature type="transmembrane region" description="Helical" evidence="24">
    <location>
        <begin position="211"/>
        <end position="233"/>
    </location>
</feature>
<evidence type="ECO:0000256" key="11">
    <source>
        <dbReference type="ARBA" id="ARBA00022692"/>
    </source>
</evidence>
<evidence type="ECO:0000256" key="3">
    <source>
        <dbReference type="ARBA" id="ARBA00005119"/>
    </source>
</evidence>